<proteinExistence type="predicted"/>
<dbReference type="Proteomes" id="UP001152561">
    <property type="component" value="Unassembled WGS sequence"/>
</dbReference>
<protein>
    <submittedName>
        <fullName evidence="1">Uncharacterized protein</fullName>
    </submittedName>
</protein>
<comment type="caution">
    <text evidence="1">The sequence shown here is derived from an EMBL/GenBank/DDBJ whole genome shotgun (WGS) entry which is preliminary data.</text>
</comment>
<dbReference type="AlphaFoldDB" id="A0A9Q1RRU9"/>
<sequence>MTVLVTEKNFLKANYFSDEEDTQHALKARSKLEKEDTLSEDIGGIGTSRSEKLVQVEHDELQQCVEKKNESLMALVTYVDGEKLRRREKVKKNHEALKAKGDHFESLISFCCSKLDNFKAPTPAAEVDVPRPTAQIEKPINAIHVPTAKVESKDVPTQIDEYVVPTGEAEKAKDEPAKVVENASPPGLLLGPELIRYLFAIFAAISGCVSRNLK</sequence>
<accession>A0A9Q1RRU9</accession>
<reference evidence="2" key="1">
    <citation type="journal article" date="2023" name="Proc. Natl. Acad. Sci. U.S.A.">
        <title>Genomic and structural basis for evolution of tropane alkaloid biosynthesis.</title>
        <authorList>
            <person name="Wanga Y.-J."/>
            <person name="Taina T."/>
            <person name="Yua J.-Y."/>
            <person name="Lia J."/>
            <person name="Xua B."/>
            <person name="Chenc J."/>
            <person name="D'Auriad J.C."/>
            <person name="Huanga J.-P."/>
            <person name="Huanga S.-X."/>
        </authorList>
    </citation>
    <scope>NUCLEOTIDE SEQUENCE [LARGE SCALE GENOMIC DNA]</scope>
    <source>
        <strain evidence="2">cv. KIB-2019</strain>
    </source>
</reference>
<name>A0A9Q1RRU9_9SOLA</name>
<dbReference type="EMBL" id="JAJAGQ010000001">
    <property type="protein sequence ID" value="KAJ8574055.1"/>
    <property type="molecule type" value="Genomic_DNA"/>
</dbReference>
<keyword evidence="2" id="KW-1185">Reference proteome</keyword>
<organism evidence="1 2">
    <name type="scientific">Anisodus acutangulus</name>
    <dbReference type="NCBI Taxonomy" id="402998"/>
    <lineage>
        <taxon>Eukaryota</taxon>
        <taxon>Viridiplantae</taxon>
        <taxon>Streptophyta</taxon>
        <taxon>Embryophyta</taxon>
        <taxon>Tracheophyta</taxon>
        <taxon>Spermatophyta</taxon>
        <taxon>Magnoliopsida</taxon>
        <taxon>eudicotyledons</taxon>
        <taxon>Gunneridae</taxon>
        <taxon>Pentapetalae</taxon>
        <taxon>asterids</taxon>
        <taxon>lamiids</taxon>
        <taxon>Solanales</taxon>
        <taxon>Solanaceae</taxon>
        <taxon>Solanoideae</taxon>
        <taxon>Hyoscyameae</taxon>
        <taxon>Anisodus</taxon>
    </lineage>
</organism>
<evidence type="ECO:0000313" key="1">
    <source>
        <dbReference type="EMBL" id="KAJ8574055.1"/>
    </source>
</evidence>
<gene>
    <name evidence="1" type="ORF">K7X08_010566</name>
</gene>
<evidence type="ECO:0000313" key="2">
    <source>
        <dbReference type="Proteomes" id="UP001152561"/>
    </source>
</evidence>